<keyword evidence="3" id="KW-1185">Reference proteome</keyword>
<dbReference type="STRING" id="28034.BFX07_01205"/>
<dbReference type="SUPFAM" id="SSF56281">
    <property type="entry name" value="Metallo-hydrolase/oxidoreductase"/>
    <property type="match status" value="1"/>
</dbReference>
<dbReference type="CDD" id="cd07726">
    <property type="entry name" value="ST1585-like_MBL-fold"/>
    <property type="match status" value="1"/>
</dbReference>
<dbReference type="InterPro" id="IPR050855">
    <property type="entry name" value="NDM-1-like"/>
</dbReference>
<evidence type="ECO:0000313" key="3">
    <source>
        <dbReference type="Proteomes" id="UP000192660"/>
    </source>
</evidence>
<protein>
    <submittedName>
        <fullName evidence="2">Metallo-beta-lactamase superfamily protein</fullName>
    </submittedName>
</protein>
<gene>
    <name evidence="2" type="ORF">SAMN00768000_1637</name>
</gene>
<evidence type="ECO:0000259" key="1">
    <source>
        <dbReference type="SMART" id="SM00849"/>
    </source>
</evidence>
<proteinExistence type="predicted"/>
<dbReference type="EMBL" id="FWWY01000001">
    <property type="protein sequence ID" value="SMC04406.1"/>
    <property type="molecule type" value="Genomic_DNA"/>
</dbReference>
<dbReference type="AlphaFoldDB" id="A0A1W1WDQ0"/>
<dbReference type="SMART" id="SM00849">
    <property type="entry name" value="Lactamase_B"/>
    <property type="match status" value="1"/>
</dbReference>
<organism evidence="2 3">
    <name type="scientific">Sulfobacillus thermosulfidooxidans (strain DSM 9293 / VKM B-1269 / AT-1)</name>
    <dbReference type="NCBI Taxonomy" id="929705"/>
    <lineage>
        <taxon>Bacteria</taxon>
        <taxon>Bacillati</taxon>
        <taxon>Bacillota</taxon>
        <taxon>Clostridia</taxon>
        <taxon>Eubacteriales</taxon>
        <taxon>Clostridiales Family XVII. Incertae Sedis</taxon>
        <taxon>Sulfobacillus</taxon>
    </lineage>
</organism>
<dbReference type="InterPro" id="IPR001279">
    <property type="entry name" value="Metallo-B-lactamas"/>
</dbReference>
<accession>A0A1W1WDQ0</accession>
<dbReference type="Pfam" id="PF00753">
    <property type="entry name" value="Lactamase_B"/>
    <property type="match status" value="1"/>
</dbReference>
<dbReference type="Proteomes" id="UP000192660">
    <property type="component" value="Unassembled WGS sequence"/>
</dbReference>
<name>A0A1W1WDQ0_SULTA</name>
<sequence>MSIIDYGQGIYAIDLFEEGKPFRSSAYVIKDDQTALIETGSARSHEALLQGLKELDLSPVDLDHIIVTHVHLDHAGGAGQMMQKSPHALLHAHPRAARHLIDPSKLDQGARAVYGDHMDEMFGALVPVDASRVVIEDDEGTLNLGEHTLSFYHTPGHAKHHMCIVDDVTQGIFSGDMIGIRYVPGYTGWDFDYGFPTTSPVDFDPDVMLQSLDRLEALGAHRIYHTHFGVTEPAQEAFDFSRKGVHYINELIKQLPENPSYELIYRALSEIIAQDLKRLGHPVNNVDPLALDIMLDSQGILVYIQKKKDGKL</sequence>
<dbReference type="OrthoDB" id="9761531at2"/>
<dbReference type="InterPro" id="IPR037482">
    <property type="entry name" value="ST1585_MBL-fold"/>
</dbReference>
<dbReference type="Gene3D" id="3.60.15.10">
    <property type="entry name" value="Ribonuclease Z/Hydroxyacylglutathione hydrolase-like"/>
    <property type="match status" value="1"/>
</dbReference>
<dbReference type="PANTHER" id="PTHR42951">
    <property type="entry name" value="METALLO-BETA-LACTAMASE DOMAIN-CONTAINING"/>
    <property type="match status" value="1"/>
</dbReference>
<reference evidence="3" key="1">
    <citation type="submission" date="2017-04" db="EMBL/GenBank/DDBJ databases">
        <authorList>
            <person name="Varghese N."/>
            <person name="Submissions S."/>
        </authorList>
    </citation>
    <scope>NUCLEOTIDE SEQUENCE [LARGE SCALE GENOMIC DNA]</scope>
    <source>
        <strain evidence="3">DSM 9293</strain>
    </source>
</reference>
<evidence type="ECO:0000313" key="2">
    <source>
        <dbReference type="EMBL" id="SMC04406.1"/>
    </source>
</evidence>
<dbReference type="RefSeq" id="WP_084661238.1">
    <property type="nucleotide sequence ID" value="NZ_FWWY01000001.1"/>
</dbReference>
<dbReference type="InterPro" id="IPR036866">
    <property type="entry name" value="RibonucZ/Hydroxyglut_hydro"/>
</dbReference>
<dbReference type="PANTHER" id="PTHR42951:SF22">
    <property type="entry name" value="METALLO BETA-LACTAMASE SUPERFAMILY LIPOPROTEIN"/>
    <property type="match status" value="1"/>
</dbReference>
<feature type="domain" description="Metallo-beta-lactamase" evidence="1">
    <location>
        <begin position="23"/>
        <end position="227"/>
    </location>
</feature>